<protein>
    <submittedName>
        <fullName evidence="1">Uncharacterized protein</fullName>
    </submittedName>
</protein>
<reference evidence="1 2" key="1">
    <citation type="submission" date="2024-07" db="EMBL/GenBank/DDBJ databases">
        <authorList>
            <person name="Thanompreechachai J."/>
            <person name="Duangmal K."/>
        </authorList>
    </citation>
    <scope>NUCLEOTIDE SEQUENCE [LARGE SCALE GENOMIC DNA]</scope>
    <source>
        <strain evidence="1 2">LSe6-4</strain>
    </source>
</reference>
<gene>
    <name evidence="1" type="ORF">AB2L27_02105</name>
</gene>
<dbReference type="Proteomes" id="UP001565927">
    <property type="component" value="Unassembled WGS sequence"/>
</dbReference>
<sequence>MASLPACSLTSRACTTLGGSSGVIFDGSALPTSAPLPWQSTSCAGDVCQDQVIDDHQSIWPGVENDRRGADPVTARLKVVAADGTVLVDSATQVTPERVDVNGNGCGPVIWTARVTVGVDGSLAAAPVGEQS</sequence>
<comment type="caution">
    <text evidence="1">The sequence shown here is derived from an EMBL/GenBank/DDBJ whole genome shotgun (WGS) entry which is preliminary data.</text>
</comment>
<accession>A0ABV4GW85</accession>
<name>A0ABV4GW85_9ACTN</name>
<evidence type="ECO:0000313" key="1">
    <source>
        <dbReference type="EMBL" id="MEZ0163556.1"/>
    </source>
</evidence>
<keyword evidence="2" id="KW-1185">Reference proteome</keyword>
<dbReference type="EMBL" id="JBGFTU010000002">
    <property type="protein sequence ID" value="MEZ0163556.1"/>
    <property type="molecule type" value="Genomic_DNA"/>
</dbReference>
<dbReference type="RefSeq" id="WP_370439810.1">
    <property type="nucleotide sequence ID" value="NZ_JBGFTU010000002.1"/>
</dbReference>
<proteinExistence type="predicted"/>
<organism evidence="1 2">
    <name type="scientific">Kineococcus halophytocola</name>
    <dbReference type="NCBI Taxonomy" id="3234027"/>
    <lineage>
        <taxon>Bacteria</taxon>
        <taxon>Bacillati</taxon>
        <taxon>Actinomycetota</taxon>
        <taxon>Actinomycetes</taxon>
        <taxon>Kineosporiales</taxon>
        <taxon>Kineosporiaceae</taxon>
        <taxon>Kineococcus</taxon>
    </lineage>
</organism>
<evidence type="ECO:0000313" key="2">
    <source>
        <dbReference type="Proteomes" id="UP001565927"/>
    </source>
</evidence>